<gene>
    <name evidence="1" type="ORF">J1N35_022545</name>
</gene>
<dbReference type="OrthoDB" id="1740782at2759"/>
<dbReference type="EMBL" id="JAIQCV010000007">
    <property type="protein sequence ID" value="KAH1082784.1"/>
    <property type="molecule type" value="Genomic_DNA"/>
</dbReference>
<protein>
    <submittedName>
        <fullName evidence="1">Uncharacterized protein</fullName>
    </submittedName>
</protein>
<evidence type="ECO:0000313" key="2">
    <source>
        <dbReference type="Proteomes" id="UP000828251"/>
    </source>
</evidence>
<accession>A0A9D3VI34</accession>
<evidence type="ECO:0000313" key="1">
    <source>
        <dbReference type="EMBL" id="KAH1082784.1"/>
    </source>
</evidence>
<organism evidence="1 2">
    <name type="scientific">Gossypium stocksii</name>
    <dbReference type="NCBI Taxonomy" id="47602"/>
    <lineage>
        <taxon>Eukaryota</taxon>
        <taxon>Viridiplantae</taxon>
        <taxon>Streptophyta</taxon>
        <taxon>Embryophyta</taxon>
        <taxon>Tracheophyta</taxon>
        <taxon>Spermatophyta</taxon>
        <taxon>Magnoliopsida</taxon>
        <taxon>eudicotyledons</taxon>
        <taxon>Gunneridae</taxon>
        <taxon>Pentapetalae</taxon>
        <taxon>rosids</taxon>
        <taxon>malvids</taxon>
        <taxon>Malvales</taxon>
        <taxon>Malvaceae</taxon>
        <taxon>Malvoideae</taxon>
        <taxon>Gossypium</taxon>
    </lineage>
</organism>
<sequence>MEKCFLFQDTAFMGYTKAISSVVEKHGWQLFCLHPDDVLTKVLKEFYAHLTSPDNVVIYIRGVSVLFNEYSINTQYGLHKGLDEHSQFVKTITTEELNQVLEDLRGRDQMDNFLE</sequence>
<dbReference type="AlphaFoldDB" id="A0A9D3VI34"/>
<reference evidence="1 2" key="1">
    <citation type="journal article" date="2021" name="Plant Biotechnol. J.">
        <title>Multi-omics assisted identification of the key and species-specific regulatory components of drought-tolerant mechanisms in Gossypium stocksii.</title>
        <authorList>
            <person name="Yu D."/>
            <person name="Ke L."/>
            <person name="Zhang D."/>
            <person name="Wu Y."/>
            <person name="Sun Y."/>
            <person name="Mei J."/>
            <person name="Sun J."/>
            <person name="Sun Y."/>
        </authorList>
    </citation>
    <scope>NUCLEOTIDE SEQUENCE [LARGE SCALE GENOMIC DNA]</scope>
    <source>
        <strain evidence="2">cv. E1</strain>
        <tissue evidence="1">Leaf</tissue>
    </source>
</reference>
<name>A0A9D3VI34_9ROSI</name>
<proteinExistence type="predicted"/>
<dbReference type="Proteomes" id="UP000828251">
    <property type="component" value="Unassembled WGS sequence"/>
</dbReference>
<keyword evidence="2" id="KW-1185">Reference proteome</keyword>
<comment type="caution">
    <text evidence="1">The sequence shown here is derived from an EMBL/GenBank/DDBJ whole genome shotgun (WGS) entry which is preliminary data.</text>
</comment>